<name>A0A3B0VCE3_9ZZZZ</name>
<accession>A0A3B0VCE3</accession>
<gene>
    <name evidence="1" type="ORF">MNBD_CHLOROFLEXI01-2813</name>
</gene>
<proteinExistence type="predicted"/>
<protein>
    <submittedName>
        <fullName evidence="1">Uncharacterized protein</fullName>
    </submittedName>
</protein>
<evidence type="ECO:0000313" key="1">
    <source>
        <dbReference type="EMBL" id="VAW37963.1"/>
    </source>
</evidence>
<organism evidence="1">
    <name type="scientific">hydrothermal vent metagenome</name>
    <dbReference type="NCBI Taxonomy" id="652676"/>
    <lineage>
        <taxon>unclassified sequences</taxon>
        <taxon>metagenomes</taxon>
        <taxon>ecological metagenomes</taxon>
    </lineage>
</organism>
<reference evidence="1" key="1">
    <citation type="submission" date="2018-06" db="EMBL/GenBank/DDBJ databases">
        <authorList>
            <person name="Zhirakovskaya E."/>
        </authorList>
    </citation>
    <scope>NUCLEOTIDE SEQUENCE</scope>
</reference>
<dbReference type="AlphaFoldDB" id="A0A3B0VCE3"/>
<dbReference type="EMBL" id="UOEU01000688">
    <property type="protein sequence ID" value="VAW37963.1"/>
    <property type="molecule type" value="Genomic_DNA"/>
</dbReference>
<sequence length="68" mass="7740">MKQSISHSRTEETPEAKARWFQSLSLTERMELLCMYTDMILSANPTILESKDAKPIAGRVRVLSKASR</sequence>